<reference evidence="14" key="1">
    <citation type="submission" date="2018-03" db="EMBL/GenBank/DDBJ databases">
        <authorList>
            <person name="Zecchin S."/>
        </authorList>
    </citation>
    <scope>NUCLEOTIDE SEQUENCE [LARGE SCALE GENOMIC DNA]</scope>
</reference>
<gene>
    <name evidence="13" type="ORF">NBG4_230028</name>
</gene>
<keyword evidence="5" id="KW-0997">Cell inner membrane</keyword>
<feature type="transmembrane region" description="Helical" evidence="12">
    <location>
        <begin position="111"/>
        <end position="131"/>
    </location>
</feature>
<evidence type="ECO:0000256" key="9">
    <source>
        <dbReference type="ARBA" id="ARBA00022989"/>
    </source>
</evidence>
<keyword evidence="4" id="KW-1003">Cell membrane</keyword>
<feature type="transmembrane region" description="Helical" evidence="12">
    <location>
        <begin position="187"/>
        <end position="209"/>
    </location>
</feature>
<dbReference type="InterPro" id="IPR006371">
    <property type="entry name" value="Polyprenyltransferase_UbiA-li"/>
</dbReference>
<evidence type="ECO:0000256" key="8">
    <source>
        <dbReference type="ARBA" id="ARBA00022692"/>
    </source>
</evidence>
<comment type="similarity">
    <text evidence="3">Belongs to the UbiA prenyltransferase family.</text>
</comment>
<evidence type="ECO:0000256" key="10">
    <source>
        <dbReference type="ARBA" id="ARBA00023136"/>
    </source>
</evidence>
<evidence type="ECO:0000256" key="12">
    <source>
        <dbReference type="SAM" id="Phobius"/>
    </source>
</evidence>
<evidence type="ECO:0000256" key="3">
    <source>
        <dbReference type="ARBA" id="ARBA00005985"/>
    </source>
</evidence>
<dbReference type="InterPro" id="IPR044878">
    <property type="entry name" value="UbiA_sf"/>
</dbReference>
<feature type="transmembrane region" description="Helical" evidence="12">
    <location>
        <begin position="42"/>
        <end position="63"/>
    </location>
</feature>
<dbReference type="Gene3D" id="1.10.357.140">
    <property type="entry name" value="UbiA prenyltransferase"/>
    <property type="match status" value="1"/>
</dbReference>
<comment type="subcellular location">
    <subcellularLocation>
        <location evidence="2">Membrane</location>
        <topology evidence="2">Multi-pass membrane protein</topology>
    </subcellularLocation>
</comment>
<dbReference type="EMBL" id="OUUY01000068">
    <property type="protein sequence ID" value="SPQ00429.1"/>
    <property type="molecule type" value="Genomic_DNA"/>
</dbReference>
<keyword evidence="7" id="KW-0831">Ubiquinone biosynthesis</keyword>
<evidence type="ECO:0000256" key="11">
    <source>
        <dbReference type="ARBA" id="ARBA00034524"/>
    </source>
</evidence>
<dbReference type="PANTHER" id="PTHR11048">
    <property type="entry name" value="PRENYLTRANSFERASES"/>
    <property type="match status" value="1"/>
</dbReference>
<evidence type="ECO:0000256" key="1">
    <source>
        <dbReference type="ARBA" id="ARBA00001946"/>
    </source>
</evidence>
<evidence type="ECO:0000313" key="14">
    <source>
        <dbReference type="Proteomes" id="UP000245125"/>
    </source>
</evidence>
<keyword evidence="14" id="KW-1185">Reference proteome</keyword>
<evidence type="ECO:0000256" key="2">
    <source>
        <dbReference type="ARBA" id="ARBA00004141"/>
    </source>
</evidence>
<keyword evidence="6 13" id="KW-0808">Transferase</keyword>
<dbReference type="GO" id="GO:0005886">
    <property type="term" value="C:plasma membrane"/>
    <property type="evidence" value="ECO:0007669"/>
    <property type="project" value="TreeGrafter"/>
</dbReference>
<protein>
    <recommendedName>
        <fullName evidence="11">4-hydroxybenzoate polyprenyltransferase</fullName>
        <ecNumber evidence="11">2.5.1.39</ecNumber>
    </recommendedName>
</protein>
<keyword evidence="10 12" id="KW-0472">Membrane</keyword>
<evidence type="ECO:0000256" key="5">
    <source>
        <dbReference type="ARBA" id="ARBA00022519"/>
    </source>
</evidence>
<sequence>MFLPHIIKIIAHNRLYYYQNEKGTFMSAVIQKISLFLRMIKFSHSVFALPFAFTSALIAASGLPSLSQIFWIIVAMVGARSGAMGLNRIIDRRIDAANPRTAGRELPRGAIGVPETVLFVLCSFSLMVWAAYMLNPLCLKLSPVAIGVLFVYSFTKRFTWASHFVLGLAISAAPLGAWIAVKGAFDAAIIPLAAAVIFWLAGFDVLYALQDIDFDRSHGLYSIPRRFGVKKSLYLSRSLHAGSFLLLLANGLIFQLGAFYWAGMMVIAGLFIYEHSLIRENDLSKLDMAFFNMNGYISMTVFLFTLTAYII</sequence>
<dbReference type="EC" id="2.5.1.39" evidence="11"/>
<evidence type="ECO:0000313" key="13">
    <source>
        <dbReference type="EMBL" id="SPQ00429.1"/>
    </source>
</evidence>
<feature type="transmembrane region" description="Helical" evidence="12">
    <location>
        <begin position="69"/>
        <end position="90"/>
    </location>
</feature>
<dbReference type="FunFam" id="1.20.120.1780:FF:000001">
    <property type="entry name" value="4-hydroxybenzoate octaprenyltransferase"/>
    <property type="match status" value="1"/>
</dbReference>
<proteinExistence type="inferred from homology"/>
<feature type="transmembrane region" description="Helical" evidence="12">
    <location>
        <begin position="259"/>
        <end position="278"/>
    </location>
</feature>
<dbReference type="GO" id="GO:0006744">
    <property type="term" value="P:ubiquinone biosynthetic process"/>
    <property type="evidence" value="ECO:0007669"/>
    <property type="project" value="UniProtKB-KW"/>
</dbReference>
<name>A0A2U3QGF2_9BACT</name>
<dbReference type="Pfam" id="PF01040">
    <property type="entry name" value="UbiA"/>
    <property type="match status" value="1"/>
</dbReference>
<keyword evidence="9 12" id="KW-1133">Transmembrane helix</keyword>
<dbReference type="NCBIfam" id="TIGR01475">
    <property type="entry name" value="ubiA_other"/>
    <property type="match status" value="1"/>
</dbReference>
<dbReference type="PANTHER" id="PTHR11048:SF28">
    <property type="entry name" value="4-HYDROXYBENZOATE POLYPRENYLTRANSFERASE, MITOCHONDRIAL"/>
    <property type="match status" value="1"/>
</dbReference>
<feature type="transmembrane region" description="Helical" evidence="12">
    <location>
        <begin position="161"/>
        <end position="181"/>
    </location>
</feature>
<evidence type="ECO:0000256" key="7">
    <source>
        <dbReference type="ARBA" id="ARBA00022688"/>
    </source>
</evidence>
<evidence type="ECO:0000256" key="4">
    <source>
        <dbReference type="ARBA" id="ARBA00022475"/>
    </source>
</evidence>
<comment type="cofactor">
    <cofactor evidence="1">
        <name>Mg(2+)</name>
        <dbReference type="ChEBI" id="CHEBI:18420"/>
    </cofactor>
</comment>
<dbReference type="FunFam" id="1.10.357.140:FF:000008">
    <property type="entry name" value="4-hydroxybenzoate octaprenyltransferase"/>
    <property type="match status" value="1"/>
</dbReference>
<dbReference type="GO" id="GO:0008412">
    <property type="term" value="F:4-hydroxybenzoate polyprenyltransferase activity"/>
    <property type="evidence" value="ECO:0007669"/>
    <property type="project" value="UniProtKB-EC"/>
</dbReference>
<organism evidence="13 14">
    <name type="scientific">Candidatus Sulfobium mesophilum</name>
    <dbReference type="NCBI Taxonomy" id="2016548"/>
    <lineage>
        <taxon>Bacteria</taxon>
        <taxon>Pseudomonadati</taxon>
        <taxon>Nitrospirota</taxon>
        <taxon>Nitrospiria</taxon>
        <taxon>Nitrospirales</taxon>
        <taxon>Nitrospiraceae</taxon>
        <taxon>Candidatus Sulfobium</taxon>
    </lineage>
</organism>
<dbReference type="Proteomes" id="UP000245125">
    <property type="component" value="Unassembled WGS sequence"/>
</dbReference>
<evidence type="ECO:0000256" key="6">
    <source>
        <dbReference type="ARBA" id="ARBA00022679"/>
    </source>
</evidence>
<dbReference type="CDD" id="cd13959">
    <property type="entry name" value="PT_UbiA_COQ2"/>
    <property type="match status" value="1"/>
</dbReference>
<dbReference type="InterPro" id="IPR000537">
    <property type="entry name" value="UbiA_prenyltransferase"/>
</dbReference>
<dbReference type="AlphaFoldDB" id="A0A2U3QGF2"/>
<dbReference type="InterPro" id="IPR039653">
    <property type="entry name" value="Prenyltransferase"/>
</dbReference>
<accession>A0A2U3QGF2</accession>
<feature type="transmembrane region" description="Helical" evidence="12">
    <location>
        <begin position="290"/>
        <end position="310"/>
    </location>
</feature>
<dbReference type="Gene3D" id="1.20.120.1780">
    <property type="entry name" value="UbiA prenyltransferase"/>
    <property type="match status" value="1"/>
</dbReference>
<keyword evidence="8 12" id="KW-0812">Transmembrane</keyword>